<dbReference type="CDD" id="cd15482">
    <property type="entry name" value="Sialidase_non-viral"/>
    <property type="match status" value="1"/>
</dbReference>
<reference evidence="1 2" key="1">
    <citation type="submission" date="2017-09" db="EMBL/GenBank/DDBJ databases">
        <title>Depth-based differentiation of microbial function through sediment-hosted aquifers and enrichment of novel symbionts in the deep terrestrial subsurface.</title>
        <authorList>
            <person name="Probst A.J."/>
            <person name="Ladd B."/>
            <person name="Jarett J.K."/>
            <person name="Geller-Mcgrath D.E."/>
            <person name="Sieber C.M."/>
            <person name="Emerson J.B."/>
            <person name="Anantharaman K."/>
            <person name="Thomas B.C."/>
            <person name="Malmstrom R."/>
            <person name="Stieglmeier M."/>
            <person name="Klingl A."/>
            <person name="Woyke T."/>
            <person name="Ryan C.M."/>
            <person name="Banfield J.F."/>
        </authorList>
    </citation>
    <scope>NUCLEOTIDE SEQUENCE [LARGE SCALE GENOMIC DNA]</scope>
    <source>
        <strain evidence="1">CG10_big_fil_rev_8_21_14_0_10_50_16</strain>
    </source>
</reference>
<dbReference type="InterPro" id="IPR052025">
    <property type="entry name" value="Xyloglucanase_GH74"/>
</dbReference>
<proteinExistence type="predicted"/>
<organism evidence="1 2">
    <name type="scientific">Candidatus Uhrbacteria bacterium CG10_big_fil_rev_8_21_14_0_10_50_16</name>
    <dbReference type="NCBI Taxonomy" id="1975039"/>
    <lineage>
        <taxon>Bacteria</taxon>
        <taxon>Candidatus Uhriibacteriota</taxon>
    </lineage>
</organism>
<dbReference type="InterPro" id="IPR015943">
    <property type="entry name" value="WD40/YVTN_repeat-like_dom_sf"/>
</dbReference>
<dbReference type="Pfam" id="PF02012">
    <property type="entry name" value="BNR"/>
    <property type="match status" value="1"/>
</dbReference>
<dbReference type="PANTHER" id="PTHR43739">
    <property type="entry name" value="XYLOGLUCANASE (EUROFUNG)"/>
    <property type="match status" value="1"/>
</dbReference>
<dbReference type="Proteomes" id="UP000230084">
    <property type="component" value="Unassembled WGS sequence"/>
</dbReference>
<dbReference type="InterPro" id="IPR002860">
    <property type="entry name" value="BNR_rpt"/>
</dbReference>
<name>A0A2H0RNC6_9BACT</name>
<protein>
    <recommendedName>
        <fullName evidence="3">Photosynthesis system II assembly factor Ycf48/Hcf136-like domain-containing protein</fullName>
    </recommendedName>
</protein>
<dbReference type="AlphaFoldDB" id="A0A2H0RNC6"/>
<gene>
    <name evidence="1" type="ORF">COV06_01490</name>
</gene>
<dbReference type="PANTHER" id="PTHR43739:SF5">
    <property type="entry name" value="EXO-ALPHA-SIALIDASE"/>
    <property type="match status" value="1"/>
</dbReference>
<dbReference type="EMBL" id="PCYM01000001">
    <property type="protein sequence ID" value="PIR48052.1"/>
    <property type="molecule type" value="Genomic_DNA"/>
</dbReference>
<evidence type="ECO:0000313" key="1">
    <source>
        <dbReference type="EMBL" id="PIR48052.1"/>
    </source>
</evidence>
<comment type="caution">
    <text evidence="1">The sequence shown here is derived from an EMBL/GenBank/DDBJ whole genome shotgun (WGS) entry which is preliminary data.</text>
</comment>
<dbReference type="Gene3D" id="2.130.10.10">
    <property type="entry name" value="YVTN repeat-like/Quinoprotein amine dehydrogenase"/>
    <property type="match status" value="3"/>
</dbReference>
<sequence length="359" mass="39054">MNRSLVQLSALCGILILTGAGCIFGGNSEADQFSAWKSVDGGANWEKQAALPTPTGVGDITSVEVNELVFDPSDHFALYMGTLANGLLYSYDGGAGWNRVREPLLRDGRVRAISVDPNNKCTVYVSRGQRLLKTDDCGRTFNTEMYVDPRADVVITDIEVDWFNPNVVYLTNTAGEVLKSTDAGVNWMTAYNKGGFNRDLEIDNRDSRILLLSTAQSGLRRSIDGGATWVNLFADDQYKDLDGVKNVRDIVQTAAGDTYWVSTDYGLLTSTDRGETWSPVPLLAAGSDISALAVDPRDGNHVIYVAGSTIYTSVNGGSRWDPEKMPANSRGYQLLIDPENGSTAYLGLRAFEEQSGLVF</sequence>
<accession>A0A2H0RNC6</accession>
<dbReference type="GO" id="GO:0010411">
    <property type="term" value="P:xyloglucan metabolic process"/>
    <property type="evidence" value="ECO:0007669"/>
    <property type="project" value="TreeGrafter"/>
</dbReference>
<dbReference type="PROSITE" id="PS51257">
    <property type="entry name" value="PROKAR_LIPOPROTEIN"/>
    <property type="match status" value="1"/>
</dbReference>
<dbReference type="SUPFAM" id="SSF110296">
    <property type="entry name" value="Oligoxyloglucan reducing end-specific cellobiohydrolase"/>
    <property type="match status" value="2"/>
</dbReference>
<evidence type="ECO:0000313" key="2">
    <source>
        <dbReference type="Proteomes" id="UP000230084"/>
    </source>
</evidence>
<evidence type="ECO:0008006" key="3">
    <source>
        <dbReference type="Google" id="ProtNLM"/>
    </source>
</evidence>